<organism evidence="3 4">
    <name type="scientific">Thalictrum thalictroides</name>
    <name type="common">Rue-anemone</name>
    <name type="synonym">Anemone thalictroides</name>
    <dbReference type="NCBI Taxonomy" id="46969"/>
    <lineage>
        <taxon>Eukaryota</taxon>
        <taxon>Viridiplantae</taxon>
        <taxon>Streptophyta</taxon>
        <taxon>Embryophyta</taxon>
        <taxon>Tracheophyta</taxon>
        <taxon>Spermatophyta</taxon>
        <taxon>Magnoliopsida</taxon>
        <taxon>Ranunculales</taxon>
        <taxon>Ranunculaceae</taxon>
        <taxon>Thalictroideae</taxon>
        <taxon>Thalictrum</taxon>
    </lineage>
</organism>
<keyword evidence="2 3" id="KW-0812">Transmembrane</keyword>
<evidence type="ECO:0000256" key="2">
    <source>
        <dbReference type="SAM" id="Phobius"/>
    </source>
</evidence>
<evidence type="ECO:0000313" key="4">
    <source>
        <dbReference type="Proteomes" id="UP000554482"/>
    </source>
</evidence>
<protein>
    <submittedName>
        <fullName evidence="3">Transmembrane protein</fullName>
    </submittedName>
</protein>
<dbReference type="EMBL" id="JABWDY010014570">
    <property type="protein sequence ID" value="KAF5197546.1"/>
    <property type="molecule type" value="Genomic_DNA"/>
</dbReference>
<dbReference type="Pfam" id="PF25284">
    <property type="entry name" value="DUF7874"/>
    <property type="match status" value="2"/>
</dbReference>
<dbReference type="Proteomes" id="UP000554482">
    <property type="component" value="Unassembled WGS sequence"/>
</dbReference>
<reference evidence="3 4" key="1">
    <citation type="submission" date="2020-06" db="EMBL/GenBank/DDBJ databases">
        <title>Transcriptomic and genomic resources for Thalictrum thalictroides and T. hernandezii: Facilitating candidate gene discovery in an emerging model plant lineage.</title>
        <authorList>
            <person name="Arias T."/>
            <person name="Riano-Pachon D.M."/>
            <person name="Di Stilio V.S."/>
        </authorList>
    </citation>
    <scope>NUCLEOTIDE SEQUENCE [LARGE SCALE GENOMIC DNA]</scope>
    <source>
        <strain evidence="4">cv. WT478/WT964</strain>
        <tissue evidence="3">Leaves</tissue>
    </source>
</reference>
<sequence length="191" mass="21646">MGQTMQTLATGRTTDEIGPIIEQCYKTYFGDHPDKVRTMADFYCAICQTVEEINKKIGGTQLRIPSKENLEKAYKPLEKKDDRGLFFWTNHRMVPHKSQQKHHHEGNALTKEEGKGNALTKEEFRKILKEVMFDTGLLGTGAKDIFFFIFSVPMTALLIKQKLGPKAIPNEIFIPGVTSATVFVLARLNKI</sequence>
<dbReference type="AlphaFoldDB" id="A0A7J6WJJ4"/>
<comment type="caution">
    <text evidence="3">The sequence shown here is derived from an EMBL/GenBank/DDBJ whole genome shotgun (WGS) entry which is preliminary data.</text>
</comment>
<dbReference type="PANTHER" id="PTHR37216:SF1">
    <property type="entry name" value="EXPRESSED PROTEIN"/>
    <property type="match status" value="1"/>
</dbReference>
<dbReference type="OrthoDB" id="785636at2759"/>
<feature type="region of interest" description="Disordered" evidence="1">
    <location>
        <begin position="96"/>
        <end position="116"/>
    </location>
</feature>
<dbReference type="PANTHER" id="PTHR37216">
    <property type="entry name" value="EXPRESSED PROTEIN"/>
    <property type="match status" value="1"/>
</dbReference>
<keyword evidence="2" id="KW-0472">Membrane</keyword>
<keyword evidence="2" id="KW-1133">Transmembrane helix</keyword>
<accession>A0A7J6WJJ4</accession>
<name>A0A7J6WJJ4_THATH</name>
<dbReference type="InterPro" id="IPR057196">
    <property type="entry name" value="DUF7874"/>
</dbReference>
<gene>
    <name evidence="3" type="ORF">FRX31_012866</name>
</gene>
<evidence type="ECO:0000256" key="1">
    <source>
        <dbReference type="SAM" id="MobiDB-lite"/>
    </source>
</evidence>
<feature type="transmembrane region" description="Helical" evidence="2">
    <location>
        <begin position="172"/>
        <end position="188"/>
    </location>
</feature>
<evidence type="ECO:0000313" key="3">
    <source>
        <dbReference type="EMBL" id="KAF5197546.1"/>
    </source>
</evidence>
<proteinExistence type="predicted"/>
<feature type="transmembrane region" description="Helical" evidence="2">
    <location>
        <begin position="131"/>
        <end position="152"/>
    </location>
</feature>
<keyword evidence="4" id="KW-1185">Reference proteome</keyword>